<dbReference type="Pfam" id="PF20014">
    <property type="entry name" value="GAP1-M"/>
    <property type="match status" value="1"/>
</dbReference>
<name>A0ABP6ZUP2_9ACTN</name>
<evidence type="ECO:0000259" key="2">
    <source>
        <dbReference type="Pfam" id="PF20014"/>
    </source>
</evidence>
<evidence type="ECO:0000313" key="4">
    <source>
        <dbReference type="Proteomes" id="UP001501074"/>
    </source>
</evidence>
<proteinExistence type="predicted"/>
<evidence type="ECO:0000313" key="3">
    <source>
        <dbReference type="EMBL" id="GAA3615655.1"/>
    </source>
</evidence>
<dbReference type="EMBL" id="BAAAZO010000006">
    <property type="protein sequence ID" value="GAA3615655.1"/>
    <property type="molecule type" value="Genomic_DNA"/>
</dbReference>
<reference evidence="4" key="1">
    <citation type="journal article" date="2019" name="Int. J. Syst. Evol. Microbiol.">
        <title>The Global Catalogue of Microorganisms (GCM) 10K type strain sequencing project: providing services to taxonomists for standard genome sequencing and annotation.</title>
        <authorList>
            <consortium name="The Broad Institute Genomics Platform"/>
            <consortium name="The Broad Institute Genome Sequencing Center for Infectious Disease"/>
            <person name="Wu L."/>
            <person name="Ma J."/>
        </authorList>
    </citation>
    <scope>NUCLEOTIDE SEQUENCE [LARGE SCALE GENOMIC DNA]</scope>
    <source>
        <strain evidence="4">JCM 16902</strain>
    </source>
</reference>
<feature type="compositionally biased region" description="Basic and acidic residues" evidence="1">
    <location>
        <begin position="989"/>
        <end position="1000"/>
    </location>
</feature>
<comment type="caution">
    <text evidence="3">The sequence shown here is derived from an EMBL/GenBank/DDBJ whole genome shotgun (WGS) entry which is preliminary data.</text>
</comment>
<accession>A0ABP6ZUP2</accession>
<feature type="domain" description="GTPase-associated protein 1 middle" evidence="2">
    <location>
        <begin position="117"/>
        <end position="174"/>
    </location>
</feature>
<protein>
    <recommendedName>
        <fullName evidence="2">GTPase-associated protein 1 middle domain-containing protein</fullName>
    </recommendedName>
</protein>
<sequence length="1038" mass="111117">MVREPRMRFTLRGQDAVWYYQHRSHSHVLVDPDAASRSPVPGFLRPVELWAAPQWAQPPVAPVVRYAQLFGSLVSLESLEALDSDFDSDFASGPAAGPGPVIDRSRVVDFVADPQFRPGALGTLMDAVAAAAAGGPPAVLAAPSIDTGARWIGLVSFLVPPSVGMRLSFSTFERLTDVLARASAEAGGEGDLISAALQEDDPEGWRTPVLSVVLEADLDSPRTLPRGDDLPVVIVDPRVEATVVAAGNQVYRRTHLGQRVRVTDWSRLALDAVGEEPGALERCLRRIDEIAMTTPPSGPRGHGWPGQDFTNAAWFLAAAVALTPGLPLALPTATRIILRDTPTGLQLSDDLAAALASLVAATVDNAAQAWDRLVSAREADPPRPALVQAAFESYLYLALDDDDWFLQHPPPLPATIRFDPGLATRLRSPLAKLTDRLARPAGEGEAGVRHGVLLLRAIDFAHRAARLVHGPDLAAAGLELLADRAARLLTEDGALGVRIAEQAGSLDEAALARWIVPHLAGAGHEPGGWLHSDRRPGERLPAPVLALVAPAVDADRLARLRPEELAAADLGRGPDRVALEVAVASATGRITGDPRLRGPAVRHLLRLAVDANPQADPEPLVAGVFDRLAAGEPWSAALLLQIAEPASPKLMPHLVPVALQHLADWLDDTDSARLAAALLKRVDFLPRRDQDGRERPRRTGVSDAQAQLLNLLAVTGPGWQEQDDGLHRRAAELLMFADRAWPGLDPGQRRLIAPRVTVAAFAVAIAAEPAQRDTELRSRLPVVPVGRAWREAVPLGLDAALPLVAGILRQNRHRLAGEVVMASTRAVLRPGELAPQALRATGSDVPRLSALPVGPVLRRLVETENEAASGVAFASPPTRGADAATRLTASLAALAEAEVRSTPGPVDRVALRTFWEQALPGAVPAVDPFPFHNDEPEVTSSRVVTAGESDRDLRFRLRAARSALGGYLSTGPIRLPELPFRATPPHGLTPDDRPYDHDTPGADTDSPPPPPLRRPRGAERAVNRPPWLEWLRTGKRRP</sequence>
<dbReference type="Proteomes" id="UP001501074">
    <property type="component" value="Unassembled WGS sequence"/>
</dbReference>
<dbReference type="InterPro" id="IPR045401">
    <property type="entry name" value="GAP1-M"/>
</dbReference>
<keyword evidence="4" id="KW-1185">Reference proteome</keyword>
<gene>
    <name evidence="3" type="ORF">GCM10022223_34910</name>
</gene>
<feature type="region of interest" description="Disordered" evidence="1">
    <location>
        <begin position="974"/>
        <end position="1038"/>
    </location>
</feature>
<evidence type="ECO:0000256" key="1">
    <source>
        <dbReference type="SAM" id="MobiDB-lite"/>
    </source>
</evidence>
<organism evidence="3 4">
    <name type="scientific">Kineosporia mesophila</name>
    <dbReference type="NCBI Taxonomy" id="566012"/>
    <lineage>
        <taxon>Bacteria</taxon>
        <taxon>Bacillati</taxon>
        <taxon>Actinomycetota</taxon>
        <taxon>Actinomycetes</taxon>
        <taxon>Kineosporiales</taxon>
        <taxon>Kineosporiaceae</taxon>
        <taxon>Kineosporia</taxon>
    </lineage>
</organism>